<dbReference type="GO" id="GO:0008138">
    <property type="term" value="F:protein tyrosine/serine/threonine phosphatase activity"/>
    <property type="evidence" value="ECO:0007669"/>
    <property type="project" value="InterPro"/>
</dbReference>
<dbReference type="EMBL" id="BLKC01000043">
    <property type="protein sequence ID" value="GFF41056.1"/>
    <property type="molecule type" value="Genomic_DNA"/>
</dbReference>
<dbReference type="InterPro" id="IPR047949">
    <property type="entry name" value="PPS1_DSP"/>
</dbReference>
<dbReference type="SMART" id="SM00195">
    <property type="entry name" value="DSPc"/>
    <property type="match status" value="1"/>
</dbReference>
<dbReference type="PANTHER" id="PTHR47550">
    <property type="entry name" value="DUAL SPECIFICITY PROTEIN PHOSPHATASE PPS1"/>
    <property type="match status" value="1"/>
</dbReference>
<dbReference type="SUPFAM" id="SSF52799">
    <property type="entry name" value="(Phosphotyrosine protein) phosphatases II"/>
    <property type="match status" value="2"/>
</dbReference>
<dbReference type="InterPro" id="IPR016130">
    <property type="entry name" value="Tyr_Pase_AS"/>
</dbReference>
<dbReference type="FunFam" id="3.90.190.10:FF:000095">
    <property type="entry name" value="Unplaced genomic scaffold supercont1.9, whole genome shotgun sequence"/>
    <property type="match status" value="1"/>
</dbReference>
<dbReference type="Pfam" id="PF00782">
    <property type="entry name" value="DSPc"/>
    <property type="match status" value="1"/>
</dbReference>
<keyword evidence="1" id="KW-0378">Hydrolase</keyword>
<feature type="domain" description="Tyrosine-protein phosphatase" evidence="3">
    <location>
        <begin position="601"/>
        <end position="750"/>
    </location>
</feature>
<comment type="caution">
    <text evidence="5">The sequence shown here is derived from an EMBL/GenBank/DDBJ whole genome shotgun (WGS) entry which is preliminary data.</text>
</comment>
<dbReference type="PANTHER" id="PTHR47550:SF1">
    <property type="entry name" value="DUAL SPECIFICITY PROTEIN PHOSPHATASE PPS1"/>
    <property type="match status" value="1"/>
</dbReference>
<evidence type="ECO:0000259" key="4">
    <source>
        <dbReference type="PROSITE" id="PS50056"/>
    </source>
</evidence>
<evidence type="ECO:0000259" key="3">
    <source>
        <dbReference type="PROSITE" id="PS50054"/>
    </source>
</evidence>
<accession>A0A8H3NX29</accession>
<dbReference type="PROSITE" id="PS00383">
    <property type="entry name" value="TYR_PHOSPHATASE_1"/>
    <property type="match status" value="1"/>
</dbReference>
<dbReference type="Proteomes" id="UP000465221">
    <property type="component" value="Unassembled WGS sequence"/>
</dbReference>
<evidence type="ECO:0000256" key="2">
    <source>
        <dbReference type="ARBA" id="ARBA00022912"/>
    </source>
</evidence>
<dbReference type="InterPro" id="IPR000340">
    <property type="entry name" value="Dual-sp_phosphatase_cat-dom"/>
</dbReference>
<dbReference type="GO" id="GO:0033260">
    <property type="term" value="P:nuclear DNA replication"/>
    <property type="evidence" value="ECO:0007669"/>
    <property type="project" value="InterPro"/>
</dbReference>
<evidence type="ECO:0000256" key="1">
    <source>
        <dbReference type="ARBA" id="ARBA00022801"/>
    </source>
</evidence>
<dbReference type="Gene3D" id="3.90.190.10">
    <property type="entry name" value="Protein tyrosine phosphatase superfamily"/>
    <property type="match status" value="2"/>
</dbReference>
<organism evidence="5 6">
    <name type="scientific">Aspergillus udagawae</name>
    <dbReference type="NCBI Taxonomy" id="91492"/>
    <lineage>
        <taxon>Eukaryota</taxon>
        <taxon>Fungi</taxon>
        <taxon>Dikarya</taxon>
        <taxon>Ascomycota</taxon>
        <taxon>Pezizomycotina</taxon>
        <taxon>Eurotiomycetes</taxon>
        <taxon>Eurotiomycetidae</taxon>
        <taxon>Eurotiales</taxon>
        <taxon>Aspergillaceae</taxon>
        <taxon>Aspergillus</taxon>
        <taxon>Aspergillus subgen. Fumigati</taxon>
    </lineage>
</organism>
<dbReference type="FunFam" id="3.90.190.10:FF:000202">
    <property type="entry name" value="Protein tyrosine phosphatase Pps1, putative"/>
    <property type="match status" value="1"/>
</dbReference>
<dbReference type="InterPro" id="IPR020422">
    <property type="entry name" value="TYR_PHOSPHATASE_DUAL_dom"/>
</dbReference>
<protein>
    <submittedName>
        <fullName evidence="5">Pps1 dual specificty phosphatase</fullName>
    </submittedName>
</protein>
<sequence>LFNIFFCGFSYNSLLPLHPPRTLTPSSASPLSAGPSHCYLLSGDTVTTGDAFSPPRHRVHATRQYLGFNYQYSSLAIVIVFHTVKVALQRPGFGNCLPLNMATVLVQQQTLRHATPPPAGISSSLNLTRTPSPVPNKHLPVCPSGTSTAASQTAVQSAKDDQKVTSLLYPPDTFSRVTNSPPIYSIDIVTLAAALDYWASQPLPDPSQVFPWLHGLHPENHLQLGFFTNRRRSLRRTPQCWRGITIVKVGGDLSTSRLKGAVSPSEILAPSGWDFLPIDPMEGFSVRNFQIQTAKLATLSDIVVYGQDGVSRKQLLEVAESIATAQYHWRNKNDPDRLLPTYHTFILSSEFSEIERRCPRLVAINSQGQLTGQVVDFFQWERLEMCEMAKASEISKNVWQGPTPDYIFQSGSGDSADVEDFDLLIETSDLASIPGPRYLAKLNRQLDDNEGPLRLEFPSSGSLVVPSAETREVDDLVSTIRWIYYLANPEEPESPTDVDGDFAMVSLRRKPRKILIHCPDGYTEASLLVIAYLMFAEGIPAHEAWLRLHCDRKRNFFAYPSDVTFLSSIQTRLLHESPATQSDSLSSVPDPPWFRYCDGSLPSRILPYMYLGNLGHANNPEMLWALGIRRILSIGESVSWRDFDIARMGPENVMHITQVQDNGIDPLTQEFDRCLEFIRKGKQDGAATLVHCRVGVSRSATICIAEVMASLNLSFPRAYCFVRARRLNVIIQPHLRFVYELLKWEEQLLQRRNKPIKRELEWASIAREIALMNKPYSR</sequence>
<dbReference type="AlphaFoldDB" id="A0A8H3NX29"/>
<dbReference type="InterPro" id="IPR029021">
    <property type="entry name" value="Prot-tyrosine_phosphatase-like"/>
</dbReference>
<dbReference type="InterPro" id="IPR003595">
    <property type="entry name" value="Tyr_Pase_cat"/>
</dbReference>
<proteinExistence type="predicted"/>
<dbReference type="SMART" id="SM00404">
    <property type="entry name" value="PTPc_motif"/>
    <property type="match status" value="1"/>
</dbReference>
<evidence type="ECO:0000313" key="5">
    <source>
        <dbReference type="EMBL" id="GFF41056.1"/>
    </source>
</evidence>
<gene>
    <name evidence="5" type="ORF">IFM46972_06415</name>
</gene>
<dbReference type="InterPro" id="IPR000387">
    <property type="entry name" value="Tyr_Pase_dom"/>
</dbReference>
<dbReference type="PROSITE" id="PS50054">
    <property type="entry name" value="TYR_PHOSPHATASE_DUAL"/>
    <property type="match status" value="1"/>
</dbReference>
<reference evidence="5 6" key="1">
    <citation type="submission" date="2020-01" db="EMBL/GenBank/DDBJ databases">
        <title>Draft genome sequence of Aspergillus udagawae IFM 46972.</title>
        <authorList>
            <person name="Takahashi H."/>
            <person name="Yaguchi T."/>
        </authorList>
    </citation>
    <scope>NUCLEOTIDE SEQUENCE [LARGE SCALE GENOMIC DNA]</scope>
    <source>
        <strain evidence="5 6">IFM 46972</strain>
    </source>
</reference>
<feature type="domain" description="Tyrosine specific protein phosphatases" evidence="4">
    <location>
        <begin position="669"/>
        <end position="737"/>
    </location>
</feature>
<evidence type="ECO:0000313" key="6">
    <source>
        <dbReference type="Proteomes" id="UP000465221"/>
    </source>
</evidence>
<keyword evidence="2" id="KW-0904">Protein phosphatase</keyword>
<feature type="non-terminal residue" evidence="5">
    <location>
        <position position="778"/>
    </location>
</feature>
<name>A0A8H3NX29_9EURO</name>
<dbReference type="GO" id="GO:0005634">
    <property type="term" value="C:nucleus"/>
    <property type="evidence" value="ECO:0007669"/>
    <property type="project" value="GOC"/>
</dbReference>
<dbReference type="InterPro" id="IPR053239">
    <property type="entry name" value="Dual_spec_PTase"/>
</dbReference>
<dbReference type="CDD" id="cd14516">
    <property type="entry name" value="DSP_fungal_PPS1"/>
    <property type="match status" value="1"/>
</dbReference>
<dbReference type="PROSITE" id="PS50056">
    <property type="entry name" value="TYR_PHOSPHATASE_2"/>
    <property type="match status" value="1"/>
</dbReference>